<dbReference type="GO" id="GO:0016887">
    <property type="term" value="F:ATP hydrolysis activity"/>
    <property type="evidence" value="ECO:0007669"/>
    <property type="project" value="InterPro"/>
</dbReference>
<dbReference type="AlphaFoldDB" id="A0A8X8ZDY3"/>
<gene>
    <name evidence="2" type="ORF">SASPL_138486</name>
</gene>
<dbReference type="InterPro" id="IPR036412">
    <property type="entry name" value="HAD-like_sf"/>
</dbReference>
<reference evidence="2" key="2">
    <citation type="submission" date="2020-08" db="EMBL/GenBank/DDBJ databases">
        <title>Plant Genome Project.</title>
        <authorList>
            <person name="Zhang R.-G."/>
        </authorList>
    </citation>
    <scope>NUCLEOTIDE SEQUENCE</scope>
    <source>
        <strain evidence="2">Huo1</strain>
        <tissue evidence="2">Leaf</tissue>
    </source>
</reference>
<dbReference type="PRINTS" id="PR00120">
    <property type="entry name" value="HATPASE"/>
</dbReference>
<organism evidence="2">
    <name type="scientific">Salvia splendens</name>
    <name type="common">Scarlet sage</name>
    <dbReference type="NCBI Taxonomy" id="180675"/>
    <lineage>
        <taxon>Eukaryota</taxon>
        <taxon>Viridiplantae</taxon>
        <taxon>Streptophyta</taxon>
        <taxon>Embryophyta</taxon>
        <taxon>Tracheophyta</taxon>
        <taxon>Spermatophyta</taxon>
        <taxon>Magnoliopsida</taxon>
        <taxon>eudicotyledons</taxon>
        <taxon>Gunneridae</taxon>
        <taxon>Pentapetalae</taxon>
        <taxon>asterids</taxon>
        <taxon>lamiids</taxon>
        <taxon>Lamiales</taxon>
        <taxon>Lamiaceae</taxon>
        <taxon>Nepetoideae</taxon>
        <taxon>Mentheae</taxon>
        <taxon>Salviinae</taxon>
        <taxon>Salvia</taxon>
        <taxon>Salvia subgen. Calosphace</taxon>
        <taxon>core Calosphace</taxon>
    </lineage>
</organism>
<evidence type="ECO:0000313" key="2">
    <source>
        <dbReference type="EMBL" id="KAG6401622.1"/>
    </source>
</evidence>
<dbReference type="SUPFAM" id="SSF56784">
    <property type="entry name" value="HAD-like"/>
    <property type="match status" value="1"/>
</dbReference>
<dbReference type="Proteomes" id="UP000298416">
    <property type="component" value="Unassembled WGS sequence"/>
</dbReference>
<protein>
    <submittedName>
        <fullName evidence="2">Uncharacterized protein</fullName>
    </submittedName>
</protein>
<name>A0A8X8ZDY3_SALSN</name>
<sequence length="97" mass="10634">MNPSASLLGNHKDESVAGLLFKELIEKAGGFAGVFSEPKYEIMKKLQDRKHMVGMKSNDVNDAPTLNKADIGTAVYDIVLTKPGLSVIIRVEPYSRE</sequence>
<proteinExistence type="predicted"/>
<evidence type="ECO:0000313" key="3">
    <source>
        <dbReference type="Proteomes" id="UP000298416"/>
    </source>
</evidence>
<dbReference type="Gene3D" id="3.40.50.1000">
    <property type="entry name" value="HAD superfamily/HAD-like"/>
    <property type="match status" value="1"/>
</dbReference>
<accession>A0A8X8ZDY3</accession>
<dbReference type="EMBL" id="PNBA02000014">
    <property type="protein sequence ID" value="KAG6401622.1"/>
    <property type="molecule type" value="Genomic_DNA"/>
</dbReference>
<keyword evidence="1" id="KW-0460">Magnesium</keyword>
<evidence type="ECO:0000256" key="1">
    <source>
        <dbReference type="ARBA" id="ARBA00022842"/>
    </source>
</evidence>
<comment type="caution">
    <text evidence="2">The sequence shown here is derived from an EMBL/GenBank/DDBJ whole genome shotgun (WGS) entry which is preliminary data.</text>
</comment>
<dbReference type="PANTHER" id="PTHR42861">
    <property type="entry name" value="CALCIUM-TRANSPORTING ATPASE"/>
    <property type="match status" value="1"/>
</dbReference>
<keyword evidence="3" id="KW-1185">Reference proteome</keyword>
<dbReference type="InterPro" id="IPR023214">
    <property type="entry name" value="HAD_sf"/>
</dbReference>
<dbReference type="GO" id="GO:0016020">
    <property type="term" value="C:membrane"/>
    <property type="evidence" value="ECO:0007669"/>
    <property type="project" value="InterPro"/>
</dbReference>
<dbReference type="InterPro" id="IPR001757">
    <property type="entry name" value="P_typ_ATPase"/>
</dbReference>
<dbReference type="GO" id="GO:0005524">
    <property type="term" value="F:ATP binding"/>
    <property type="evidence" value="ECO:0007669"/>
    <property type="project" value="InterPro"/>
</dbReference>
<reference evidence="2" key="1">
    <citation type="submission" date="2018-01" db="EMBL/GenBank/DDBJ databases">
        <authorList>
            <person name="Mao J.F."/>
        </authorList>
    </citation>
    <scope>NUCLEOTIDE SEQUENCE</scope>
    <source>
        <strain evidence="2">Huo1</strain>
        <tissue evidence="2">Leaf</tissue>
    </source>
</reference>